<dbReference type="SUPFAM" id="SSF144091">
    <property type="entry name" value="Rhomboid-like"/>
    <property type="match status" value="1"/>
</dbReference>
<evidence type="ECO:0000256" key="4">
    <source>
        <dbReference type="ARBA" id="ARBA00023136"/>
    </source>
</evidence>
<feature type="transmembrane region" description="Helical" evidence="5">
    <location>
        <begin position="84"/>
        <end position="103"/>
    </location>
</feature>
<dbReference type="GO" id="GO:0016020">
    <property type="term" value="C:membrane"/>
    <property type="evidence" value="ECO:0007669"/>
    <property type="project" value="UniProtKB-SubCell"/>
</dbReference>
<feature type="domain" description="Peptidase S54 rhomboid" evidence="6">
    <location>
        <begin position="45"/>
        <end position="185"/>
    </location>
</feature>
<feature type="transmembrane region" description="Helical" evidence="5">
    <location>
        <begin position="7"/>
        <end position="26"/>
    </location>
</feature>
<reference evidence="8" key="1">
    <citation type="submission" date="2016-10" db="EMBL/GenBank/DDBJ databases">
        <authorList>
            <person name="Varghese N."/>
            <person name="Submissions S."/>
        </authorList>
    </citation>
    <scope>NUCLEOTIDE SEQUENCE [LARGE SCALE GENOMIC DNA]</scope>
    <source>
        <strain evidence="8">CGMCC 1.10824</strain>
    </source>
</reference>
<organism evidence="7 8">
    <name type="scientific">Pseudidiomarina indica</name>
    <dbReference type="NCBI Taxonomy" id="1159017"/>
    <lineage>
        <taxon>Bacteria</taxon>
        <taxon>Pseudomonadati</taxon>
        <taxon>Pseudomonadota</taxon>
        <taxon>Gammaproteobacteria</taxon>
        <taxon>Alteromonadales</taxon>
        <taxon>Idiomarinaceae</taxon>
        <taxon>Pseudidiomarina</taxon>
    </lineage>
</organism>
<feature type="transmembrane region" description="Helical" evidence="5">
    <location>
        <begin position="138"/>
        <end position="159"/>
    </location>
</feature>
<keyword evidence="3 5" id="KW-1133">Transmembrane helix</keyword>
<name>A0A1G6A1F1_9GAMM</name>
<dbReference type="Proteomes" id="UP000199626">
    <property type="component" value="Unassembled WGS sequence"/>
</dbReference>
<keyword evidence="7" id="KW-0378">Hydrolase</keyword>
<evidence type="ECO:0000256" key="3">
    <source>
        <dbReference type="ARBA" id="ARBA00022989"/>
    </source>
</evidence>
<comment type="subcellular location">
    <subcellularLocation>
        <location evidence="1">Membrane</location>
        <topology evidence="1">Multi-pass membrane protein</topology>
    </subcellularLocation>
</comment>
<feature type="transmembrane region" description="Helical" evidence="5">
    <location>
        <begin position="109"/>
        <end position="126"/>
    </location>
</feature>
<keyword evidence="7" id="KW-0645">Protease</keyword>
<evidence type="ECO:0000259" key="6">
    <source>
        <dbReference type="Pfam" id="PF01694"/>
    </source>
</evidence>
<dbReference type="Gene3D" id="1.20.1540.10">
    <property type="entry name" value="Rhomboid-like"/>
    <property type="match status" value="1"/>
</dbReference>
<dbReference type="Pfam" id="PF01694">
    <property type="entry name" value="Rhomboid"/>
    <property type="match status" value="1"/>
</dbReference>
<accession>A0A1G6A1F1</accession>
<dbReference type="GO" id="GO:0004252">
    <property type="term" value="F:serine-type endopeptidase activity"/>
    <property type="evidence" value="ECO:0007669"/>
    <property type="project" value="InterPro"/>
</dbReference>
<dbReference type="AlphaFoldDB" id="A0A1G6A1F1"/>
<dbReference type="EMBL" id="FMXN01000001">
    <property type="protein sequence ID" value="SDB02308.1"/>
    <property type="molecule type" value="Genomic_DNA"/>
</dbReference>
<evidence type="ECO:0000313" key="8">
    <source>
        <dbReference type="Proteomes" id="UP000199626"/>
    </source>
</evidence>
<evidence type="ECO:0000256" key="2">
    <source>
        <dbReference type="ARBA" id="ARBA00022692"/>
    </source>
</evidence>
<feature type="transmembrane region" description="Helical" evidence="5">
    <location>
        <begin position="171"/>
        <end position="188"/>
    </location>
</feature>
<dbReference type="InterPro" id="IPR023826">
    <property type="entry name" value="Rhom-like_SP_proteobac"/>
</dbReference>
<evidence type="ECO:0000313" key="7">
    <source>
        <dbReference type="EMBL" id="SDB02308.1"/>
    </source>
</evidence>
<feature type="transmembrane region" description="Helical" evidence="5">
    <location>
        <begin position="59"/>
        <end position="77"/>
    </location>
</feature>
<dbReference type="STRING" id="1159017.SAMN02927930_00072"/>
<dbReference type="GO" id="GO:0006508">
    <property type="term" value="P:proteolysis"/>
    <property type="evidence" value="ECO:0007669"/>
    <property type="project" value="UniProtKB-KW"/>
</dbReference>
<evidence type="ECO:0000256" key="5">
    <source>
        <dbReference type="SAM" id="Phobius"/>
    </source>
</evidence>
<dbReference type="InterPro" id="IPR022764">
    <property type="entry name" value="Peptidase_S54_rhomboid_dom"/>
</dbReference>
<evidence type="ECO:0000256" key="1">
    <source>
        <dbReference type="ARBA" id="ARBA00004141"/>
    </source>
</evidence>
<keyword evidence="4 5" id="KW-0472">Membrane</keyword>
<gene>
    <name evidence="7" type="ORF">SAMN02927930_00072</name>
</gene>
<dbReference type="RefSeq" id="WP_176754866.1">
    <property type="nucleotide sequence ID" value="NZ_FMXN01000001.1"/>
</dbReference>
<protein>
    <submittedName>
        <fullName evidence="7">Rhomboid family GlyGly-CTERM serine protease</fullName>
    </submittedName>
</protein>
<dbReference type="NCBIfam" id="TIGR03902">
    <property type="entry name" value="rhom_GG_sort"/>
    <property type="match status" value="1"/>
</dbReference>
<keyword evidence="2 5" id="KW-0812">Transmembrane</keyword>
<proteinExistence type="predicted"/>
<sequence>MFERIQVLITALLLAAIVIWLQFYQLETQSLLDQFDFDAAVLWAEPWRIFSAHLFHLDTQHAISNAIGVLLPTVFFLRHFTVRTWLNAFIIIAASTSIIIWLWGAPSRFVGLSGVIHGLFVTGLLLDWGSHQYHRSQWLLPTVLALLVVKVVLEIAGLMQSSLLLNAGADFGYIHAAGILGGLIAWRLHRRYLASIAKQSKPAQRSPH</sequence>
<dbReference type="InterPro" id="IPR035952">
    <property type="entry name" value="Rhomboid-like_sf"/>
</dbReference>
<keyword evidence="8" id="KW-1185">Reference proteome</keyword>